<accession>G0P3K8</accession>
<feature type="region of interest" description="Disordered" evidence="5">
    <location>
        <begin position="752"/>
        <end position="778"/>
    </location>
</feature>
<feature type="domain" description="PPM-type phosphatase" evidence="6">
    <location>
        <begin position="20"/>
        <end position="324"/>
    </location>
</feature>
<keyword evidence="3 4" id="KW-0904">Protein phosphatase</keyword>
<dbReference type="SUPFAM" id="SSF81606">
    <property type="entry name" value="PP2C-like"/>
    <property type="match status" value="1"/>
</dbReference>
<dbReference type="AlphaFoldDB" id="G0P3K8"/>
<feature type="region of interest" description="Disordered" evidence="5">
    <location>
        <begin position="531"/>
        <end position="562"/>
    </location>
</feature>
<feature type="compositionally biased region" description="Low complexity" evidence="5">
    <location>
        <begin position="761"/>
        <end position="774"/>
    </location>
</feature>
<dbReference type="EMBL" id="GL380046">
    <property type="protein sequence ID" value="EGT44251.1"/>
    <property type="molecule type" value="Genomic_DNA"/>
</dbReference>
<dbReference type="Gene3D" id="3.60.40.10">
    <property type="entry name" value="PPM-type phosphatase domain"/>
    <property type="match status" value="1"/>
</dbReference>
<keyword evidence="1" id="KW-0479">Metal-binding</keyword>
<evidence type="ECO:0000256" key="3">
    <source>
        <dbReference type="ARBA" id="ARBA00022912"/>
    </source>
</evidence>
<dbReference type="InterPro" id="IPR015655">
    <property type="entry name" value="PP2C"/>
</dbReference>
<feature type="compositionally biased region" description="Polar residues" evidence="5">
    <location>
        <begin position="540"/>
        <end position="552"/>
    </location>
</feature>
<feature type="region of interest" description="Disordered" evidence="5">
    <location>
        <begin position="414"/>
        <end position="477"/>
    </location>
</feature>
<dbReference type="FunFam" id="3.60.40.10:FF:000060">
    <property type="entry name" value="Protein phosphatase 2c"/>
    <property type="match status" value="1"/>
</dbReference>
<sequence length="838" mass="93376">MVMNNEPAARSPIRFGDNLRITVGANQGGRRYMEDRCVVHTERTDSGDLAWTFVGVFDGHGGEHASEYVRRHLLMNITKNVKFNSEHDEDILEAIRQGFLMTHEQMRHVYEEWPYTASGYPSTAGTTVSCVFIRNGKLYTGHVGDSAIYLGTVENGELHSRPLTIDHKPEAPLEQLRIAKAGGETAVKSGVTRVVWKREARVNLLTRNRQNPPVMDSIPFLSVARSLGDLWSYNEQTNMFVVSPEPDLGVHTLTDNDFCLVLASDGMTNVLTGDQAISIVFREEELVEINEEINRNHARCVLRTTLQKWRTLRADNVTVASVIFDIDPLRYTKEELLMNVGQFVNVSQVLTDVPDAMLKIGRTDNVLLRTQRVPILYNGSRDENFCRVQYRGPGFRTHEDELLDERRTLMAKFGNPISIAPGTADSKRGPPLVEKKKTNGNSIGKEANDETYDDDDEDDEEEDEEFDPSEEINLNFSVTETDIVTVLKSSIRPSSRPVFSDEYLENGKDEEDDASHLQLPSIRAVRNQMENGKDEDDTNHQSTSSAPSITPSRSPPGHTVRRVKAEAIRRVRTPRIGGGDQDDLTETLLHMLSPGSLVPLDQPPPGCTPDRRVTRSSSRAAITTSPVKNHPRSPGASVIGINYNLGPDARLGPPITPSPRRSTRLQSSNGVEPSTPNSAKLTQNRKRQRTMEIAMSGVTPVVAGLSLQTRQYVDYICDSVFYTNSLTMTVVQCLQYLTDRLALPPPRLPLIPPPAVPPTPSRSAPSSPKKPAAAGLKTSKWSLSKLDETKKKKDGIVRVSEVADEQDDVANGSDDVMREPPSKMRRFYGYMKKMIWGK</sequence>
<dbReference type="PROSITE" id="PS51746">
    <property type="entry name" value="PPM_2"/>
    <property type="match status" value="1"/>
</dbReference>
<dbReference type="InParanoid" id="G0P3K8"/>
<dbReference type="PANTHER" id="PTHR47992">
    <property type="entry name" value="PROTEIN PHOSPHATASE"/>
    <property type="match status" value="1"/>
</dbReference>
<dbReference type="InterPro" id="IPR036457">
    <property type="entry name" value="PPM-type-like_dom_sf"/>
</dbReference>
<dbReference type="Proteomes" id="UP000008068">
    <property type="component" value="Unassembled WGS sequence"/>
</dbReference>
<name>G0P3K8_CAEBE</name>
<dbReference type="FunCoup" id="G0P3K8">
    <property type="interactions" value="670"/>
</dbReference>
<reference evidence="8" key="1">
    <citation type="submission" date="2011-07" db="EMBL/GenBank/DDBJ databases">
        <authorList>
            <consortium name="Caenorhabditis brenneri Sequencing and Analysis Consortium"/>
            <person name="Wilson R.K."/>
        </authorList>
    </citation>
    <scope>NUCLEOTIDE SEQUENCE [LARGE SCALE GENOMIC DNA]</scope>
    <source>
        <strain evidence="8">PB2801</strain>
    </source>
</reference>
<dbReference type="eggNOG" id="KOG0698">
    <property type="taxonomic scope" value="Eukaryota"/>
</dbReference>
<feature type="region of interest" description="Disordered" evidence="5">
    <location>
        <begin position="594"/>
        <end position="687"/>
    </location>
</feature>
<organism evidence="8">
    <name type="scientific">Caenorhabditis brenneri</name>
    <name type="common">Nematode worm</name>
    <dbReference type="NCBI Taxonomy" id="135651"/>
    <lineage>
        <taxon>Eukaryota</taxon>
        <taxon>Metazoa</taxon>
        <taxon>Ecdysozoa</taxon>
        <taxon>Nematoda</taxon>
        <taxon>Chromadorea</taxon>
        <taxon>Rhabditida</taxon>
        <taxon>Rhabditina</taxon>
        <taxon>Rhabditomorpha</taxon>
        <taxon>Rhabditoidea</taxon>
        <taxon>Rhabditidae</taxon>
        <taxon>Peloderinae</taxon>
        <taxon>Caenorhabditis</taxon>
    </lineage>
</organism>
<comment type="similarity">
    <text evidence="4">Belongs to the PP2C family.</text>
</comment>
<evidence type="ECO:0000256" key="4">
    <source>
        <dbReference type="RuleBase" id="RU003465"/>
    </source>
</evidence>
<feature type="region of interest" description="Disordered" evidence="5">
    <location>
        <begin position="791"/>
        <end position="820"/>
    </location>
</feature>
<evidence type="ECO:0000313" key="7">
    <source>
        <dbReference type="EMBL" id="EGT44251.1"/>
    </source>
</evidence>
<evidence type="ECO:0000259" key="6">
    <source>
        <dbReference type="PROSITE" id="PS51746"/>
    </source>
</evidence>
<dbReference type="PROSITE" id="PS01032">
    <property type="entry name" value="PPM_1"/>
    <property type="match status" value="1"/>
</dbReference>
<dbReference type="SMART" id="SM00332">
    <property type="entry name" value="PP2Cc"/>
    <property type="match status" value="1"/>
</dbReference>
<keyword evidence="2 4" id="KW-0378">Hydrolase</keyword>
<dbReference type="InterPro" id="IPR001932">
    <property type="entry name" value="PPM-type_phosphatase-like_dom"/>
</dbReference>
<gene>
    <name evidence="7" type="ORF">CAEBREN_08794</name>
</gene>
<proteinExistence type="inferred from homology"/>
<protein>
    <recommendedName>
        <fullName evidence="6">PPM-type phosphatase domain-containing protein</fullName>
    </recommendedName>
</protein>
<evidence type="ECO:0000256" key="2">
    <source>
        <dbReference type="ARBA" id="ARBA00022801"/>
    </source>
</evidence>
<dbReference type="GO" id="GO:0004722">
    <property type="term" value="F:protein serine/threonine phosphatase activity"/>
    <property type="evidence" value="ECO:0007669"/>
    <property type="project" value="InterPro"/>
</dbReference>
<feature type="compositionally biased region" description="Low complexity" evidence="5">
    <location>
        <begin position="615"/>
        <end position="625"/>
    </location>
</feature>
<feature type="compositionally biased region" description="Polar residues" evidence="5">
    <location>
        <begin position="665"/>
        <end position="682"/>
    </location>
</feature>
<dbReference type="GO" id="GO:0046872">
    <property type="term" value="F:metal ion binding"/>
    <property type="evidence" value="ECO:0007669"/>
    <property type="project" value="UniProtKB-KW"/>
</dbReference>
<dbReference type="InterPro" id="IPR000222">
    <property type="entry name" value="PP2C_BS"/>
</dbReference>
<dbReference type="HOGENOM" id="CLU_371423_0_0_1"/>
<dbReference type="OrthoDB" id="10025511at2759"/>
<dbReference type="Pfam" id="PF00481">
    <property type="entry name" value="PP2C"/>
    <property type="match status" value="1"/>
</dbReference>
<feature type="compositionally biased region" description="Basic and acidic residues" evidence="5">
    <location>
        <begin position="425"/>
        <end position="437"/>
    </location>
</feature>
<feature type="compositionally biased region" description="Acidic residues" evidence="5">
    <location>
        <begin position="449"/>
        <end position="470"/>
    </location>
</feature>
<evidence type="ECO:0000313" key="8">
    <source>
        <dbReference type="Proteomes" id="UP000008068"/>
    </source>
</evidence>
<evidence type="ECO:0000256" key="1">
    <source>
        <dbReference type="ARBA" id="ARBA00022723"/>
    </source>
</evidence>
<dbReference type="CDD" id="cd00143">
    <property type="entry name" value="PP2Cc"/>
    <property type="match status" value="1"/>
</dbReference>
<dbReference type="STRING" id="135651.G0P3K8"/>
<evidence type="ECO:0000256" key="5">
    <source>
        <dbReference type="SAM" id="MobiDB-lite"/>
    </source>
</evidence>
<keyword evidence="8" id="KW-1185">Reference proteome</keyword>